<accession>A0ABW3FRH8</accession>
<dbReference type="SUPFAM" id="SSF158791">
    <property type="entry name" value="MgtE N-terminal domain-like"/>
    <property type="match status" value="1"/>
</dbReference>
<dbReference type="Proteomes" id="UP001597018">
    <property type="component" value="Unassembled WGS sequence"/>
</dbReference>
<gene>
    <name evidence="3" type="ORF">ACFQ16_11390</name>
</gene>
<keyword evidence="1" id="KW-0129">CBS domain</keyword>
<evidence type="ECO:0000259" key="2">
    <source>
        <dbReference type="PROSITE" id="PS51371"/>
    </source>
</evidence>
<dbReference type="PANTHER" id="PTHR43773:SF1">
    <property type="entry name" value="MAGNESIUM TRANSPORTER MGTE"/>
    <property type="match status" value="1"/>
</dbReference>
<dbReference type="PANTHER" id="PTHR43773">
    <property type="entry name" value="MAGNESIUM TRANSPORTER MGTE"/>
    <property type="match status" value="1"/>
</dbReference>
<protein>
    <submittedName>
        <fullName evidence="3">Magnesium transporter MgtE N-terminal domain-containing protein</fullName>
    </submittedName>
</protein>
<dbReference type="Gene3D" id="1.25.60.10">
    <property type="entry name" value="MgtE N-terminal domain-like"/>
    <property type="match status" value="1"/>
</dbReference>
<feature type="domain" description="CBS" evidence="2">
    <location>
        <begin position="365"/>
        <end position="425"/>
    </location>
</feature>
<name>A0ABW3FRH8_9PSEU</name>
<dbReference type="InterPro" id="IPR006669">
    <property type="entry name" value="MgtE_transporter"/>
</dbReference>
<proteinExistence type="predicted"/>
<dbReference type="Pfam" id="PF03448">
    <property type="entry name" value="MgtE_N"/>
    <property type="match status" value="1"/>
</dbReference>
<dbReference type="EMBL" id="JBHTIW010000006">
    <property type="protein sequence ID" value="MFD0920344.1"/>
    <property type="molecule type" value="Genomic_DNA"/>
</dbReference>
<dbReference type="InterPro" id="IPR046342">
    <property type="entry name" value="CBS_dom_sf"/>
</dbReference>
<dbReference type="SMART" id="SM00924">
    <property type="entry name" value="MgtE_N"/>
    <property type="match status" value="1"/>
</dbReference>
<dbReference type="InterPro" id="IPR000644">
    <property type="entry name" value="CBS_dom"/>
</dbReference>
<evidence type="ECO:0000256" key="1">
    <source>
        <dbReference type="PROSITE-ProRule" id="PRU00703"/>
    </source>
</evidence>
<evidence type="ECO:0000313" key="4">
    <source>
        <dbReference type="Proteomes" id="UP001597018"/>
    </source>
</evidence>
<organism evidence="3 4">
    <name type="scientific">Saccharopolyspora rosea</name>
    <dbReference type="NCBI Taxonomy" id="524884"/>
    <lineage>
        <taxon>Bacteria</taxon>
        <taxon>Bacillati</taxon>
        <taxon>Actinomycetota</taxon>
        <taxon>Actinomycetes</taxon>
        <taxon>Pseudonocardiales</taxon>
        <taxon>Pseudonocardiaceae</taxon>
        <taxon>Saccharopolyspora</taxon>
    </lineage>
</organism>
<dbReference type="InterPro" id="IPR038076">
    <property type="entry name" value="MgtE_N_sf"/>
</dbReference>
<dbReference type="SMART" id="SM00116">
    <property type="entry name" value="CBS"/>
    <property type="match status" value="2"/>
</dbReference>
<dbReference type="SUPFAM" id="SSF54631">
    <property type="entry name" value="CBS-domain pair"/>
    <property type="match status" value="1"/>
</dbReference>
<dbReference type="Gene3D" id="3.10.580.10">
    <property type="entry name" value="CBS-domain"/>
    <property type="match status" value="1"/>
</dbReference>
<dbReference type="PROSITE" id="PS51371">
    <property type="entry name" value="CBS"/>
    <property type="match status" value="1"/>
</dbReference>
<dbReference type="InterPro" id="IPR006668">
    <property type="entry name" value="Mg_transptr_MgtE_intracell_dom"/>
</dbReference>
<dbReference type="Pfam" id="PF00571">
    <property type="entry name" value="CBS"/>
    <property type="match status" value="1"/>
</dbReference>
<evidence type="ECO:0000313" key="3">
    <source>
        <dbReference type="EMBL" id="MFD0920344.1"/>
    </source>
</evidence>
<sequence length="438" mass="48016">MTSHPHRDDGGTAVERRTLSLSRLLKRGVLGAKGQHLGRLADVIVRLRGTEYPLVTGLVADIGGRRIFIPAEVVADWHAENVQLVTAKVDLREFERRPGEVLLSADILGHRLIDIPRARLVRAVDLELARTPDGWVLSGVGTRVRGWWRHAIGHLRAGKGGTCWRDWKAFEALIGHAPSATARTGVSRLRRLRPPEIADLVETASREERSELLAQVHGDPELEADVFEELDDDEQSRLLRDRSDSEAAAVLTRMEADDAADALLDLPQDRRRPVLDLLPPPQRTKVTALLGYNATTAGGLMGLDFLALPADTTAARALDRIHAARHLPAEALTTVYSLDGEQRLRGAVSLVALVQAEPESPLSEIAEADPVRVDPAADLITAACLMTDYDLLTLPVVDDDDHVLGVITVDDALEAVVPDNWRHREPEPRQAHEEEGAD</sequence>
<keyword evidence="4" id="KW-1185">Reference proteome</keyword>
<reference evidence="4" key="1">
    <citation type="journal article" date="2019" name="Int. J. Syst. Evol. Microbiol.">
        <title>The Global Catalogue of Microorganisms (GCM) 10K type strain sequencing project: providing services to taxonomists for standard genome sequencing and annotation.</title>
        <authorList>
            <consortium name="The Broad Institute Genomics Platform"/>
            <consortium name="The Broad Institute Genome Sequencing Center for Infectious Disease"/>
            <person name="Wu L."/>
            <person name="Ma J."/>
        </authorList>
    </citation>
    <scope>NUCLEOTIDE SEQUENCE [LARGE SCALE GENOMIC DNA]</scope>
    <source>
        <strain evidence="4">CCUG 56401</strain>
    </source>
</reference>
<dbReference type="RefSeq" id="WP_263247763.1">
    <property type="nucleotide sequence ID" value="NZ_BAABLT010000017.1"/>
</dbReference>
<comment type="caution">
    <text evidence="3">The sequence shown here is derived from an EMBL/GenBank/DDBJ whole genome shotgun (WGS) entry which is preliminary data.</text>
</comment>
<dbReference type="CDD" id="cd04606">
    <property type="entry name" value="CBS_pair_Mg_transporter"/>
    <property type="match status" value="1"/>
</dbReference>